<protein>
    <submittedName>
        <fullName evidence="1">Uncharacterized protein</fullName>
    </submittedName>
</protein>
<comment type="caution">
    <text evidence="1">The sequence shown here is derived from an EMBL/GenBank/DDBJ whole genome shotgun (WGS) entry which is preliminary data.</text>
</comment>
<dbReference type="EMBL" id="AWUE01012752">
    <property type="protein sequence ID" value="OMP08383.1"/>
    <property type="molecule type" value="Genomic_DNA"/>
</dbReference>
<reference evidence="2" key="1">
    <citation type="submission" date="2013-09" db="EMBL/GenBank/DDBJ databases">
        <title>Corchorus olitorius genome sequencing.</title>
        <authorList>
            <person name="Alam M."/>
            <person name="Haque M.S."/>
            <person name="Islam M.S."/>
            <person name="Emdad E.M."/>
            <person name="Islam M.M."/>
            <person name="Ahmed B."/>
            <person name="Halim A."/>
            <person name="Hossen Q.M.M."/>
            <person name="Hossain M.Z."/>
            <person name="Ahmed R."/>
            <person name="Khan M.M."/>
            <person name="Islam R."/>
            <person name="Rashid M.M."/>
            <person name="Khan S.A."/>
            <person name="Rahman M.S."/>
            <person name="Alam M."/>
            <person name="Yahiya A.S."/>
            <person name="Khan M.S."/>
            <person name="Azam M.S."/>
            <person name="Haque T."/>
            <person name="Lashkar M.Z.H."/>
            <person name="Akhand A.I."/>
            <person name="Morshed G."/>
            <person name="Roy S."/>
            <person name="Uddin K.S."/>
            <person name="Rabeya T."/>
            <person name="Hossain A.S."/>
            <person name="Chowdhury A."/>
            <person name="Snigdha A.R."/>
            <person name="Mortoza M.S."/>
            <person name="Matin S.A."/>
            <person name="Hoque S.M.E."/>
            <person name="Islam M.K."/>
            <person name="Roy D.K."/>
            <person name="Haider R."/>
            <person name="Moosa M.M."/>
            <person name="Elias S.M."/>
            <person name="Hasan A.M."/>
            <person name="Jahan S."/>
            <person name="Shafiuddin M."/>
            <person name="Mahmood N."/>
            <person name="Shommy N.S."/>
        </authorList>
    </citation>
    <scope>NUCLEOTIDE SEQUENCE [LARGE SCALE GENOMIC DNA]</scope>
    <source>
        <strain evidence="2">cv. O-4</strain>
    </source>
</reference>
<accession>A0A1R3KMR2</accession>
<gene>
    <name evidence="1" type="ORF">COLO4_06529</name>
</gene>
<organism evidence="1 2">
    <name type="scientific">Corchorus olitorius</name>
    <dbReference type="NCBI Taxonomy" id="93759"/>
    <lineage>
        <taxon>Eukaryota</taxon>
        <taxon>Viridiplantae</taxon>
        <taxon>Streptophyta</taxon>
        <taxon>Embryophyta</taxon>
        <taxon>Tracheophyta</taxon>
        <taxon>Spermatophyta</taxon>
        <taxon>Magnoliopsida</taxon>
        <taxon>eudicotyledons</taxon>
        <taxon>Gunneridae</taxon>
        <taxon>Pentapetalae</taxon>
        <taxon>rosids</taxon>
        <taxon>malvids</taxon>
        <taxon>Malvales</taxon>
        <taxon>Malvaceae</taxon>
        <taxon>Grewioideae</taxon>
        <taxon>Apeibeae</taxon>
        <taxon>Corchorus</taxon>
    </lineage>
</organism>
<keyword evidence="2" id="KW-1185">Reference proteome</keyword>
<proteinExistence type="predicted"/>
<evidence type="ECO:0000313" key="1">
    <source>
        <dbReference type="EMBL" id="OMP08383.1"/>
    </source>
</evidence>
<evidence type="ECO:0000313" key="2">
    <source>
        <dbReference type="Proteomes" id="UP000187203"/>
    </source>
</evidence>
<sequence length="52" mass="5978">MRGSVYRYQVGTKFFGELVDGKGRDVVYLLPKTRVDENFFEGAEVEEEEEAS</sequence>
<dbReference type="AlphaFoldDB" id="A0A1R3KMR2"/>
<dbReference type="Proteomes" id="UP000187203">
    <property type="component" value="Unassembled WGS sequence"/>
</dbReference>
<name>A0A1R3KMR2_9ROSI</name>